<dbReference type="AlphaFoldDB" id="A0AB35IKG6"/>
<proteinExistence type="predicted"/>
<accession>A0AB35IKG6</accession>
<evidence type="ECO:0000313" key="1">
    <source>
        <dbReference type="EMBL" id="MDB7084061.1"/>
    </source>
</evidence>
<dbReference type="Pfam" id="PF03928">
    <property type="entry name" value="HbpS-like"/>
    <property type="match status" value="1"/>
</dbReference>
<organism evidence="1 2">
    <name type="scientific">Thomasclavelia ramosa</name>
    <dbReference type="NCBI Taxonomy" id="1547"/>
    <lineage>
        <taxon>Bacteria</taxon>
        <taxon>Bacillati</taxon>
        <taxon>Bacillota</taxon>
        <taxon>Erysipelotrichia</taxon>
        <taxon>Erysipelotrichales</taxon>
        <taxon>Coprobacillaceae</taxon>
        <taxon>Thomasclavelia</taxon>
    </lineage>
</organism>
<comment type="caution">
    <text evidence="1">The sequence shown here is derived from an EMBL/GenBank/DDBJ whole genome shotgun (WGS) entry which is preliminary data.</text>
</comment>
<dbReference type="PANTHER" id="PTHR28255">
    <property type="match status" value="1"/>
</dbReference>
<dbReference type="InterPro" id="IPR010371">
    <property type="entry name" value="YBR137W-like"/>
</dbReference>
<dbReference type="InterPro" id="IPR038084">
    <property type="entry name" value="PduO/GlcC-like_sf"/>
</dbReference>
<dbReference type="Proteomes" id="UP001211987">
    <property type="component" value="Unassembled WGS sequence"/>
</dbReference>
<gene>
    <name evidence="1" type="ORF">PM738_09640</name>
</gene>
<dbReference type="PANTHER" id="PTHR28255:SF1">
    <property type="entry name" value="UPF0303 PROTEIN YBR137W"/>
    <property type="match status" value="1"/>
</dbReference>
<dbReference type="Gene3D" id="3.30.450.150">
    <property type="entry name" value="Haem-degrading domain"/>
    <property type="match status" value="1"/>
</dbReference>
<dbReference type="EMBL" id="JAQLKE010000013">
    <property type="protein sequence ID" value="MDB7084061.1"/>
    <property type="molecule type" value="Genomic_DNA"/>
</dbReference>
<protein>
    <submittedName>
        <fullName evidence="1">Heme-binding protein</fullName>
    </submittedName>
</protein>
<reference evidence="1" key="1">
    <citation type="submission" date="2023-01" db="EMBL/GenBank/DDBJ databases">
        <title>Human gut microbiome strain richness.</title>
        <authorList>
            <person name="Chen-Liaw A."/>
        </authorList>
    </citation>
    <scope>NUCLEOTIDE SEQUENCE</scope>
    <source>
        <strain evidence="1">1001217st2_G6_1001217B_191108</strain>
    </source>
</reference>
<name>A0AB35IKG6_9FIRM</name>
<sequence>MENYYNYFVNKGNHPNKLDILKEEHKYIFEYFNLQTAALIMDKIIDEAKYYNRPFAARIVYNNKIIRQCFVNSYNEESIKWLGRKERVCLETKHSSYFIFLDNIDTHNYNQMIFDEEYGLCGGSFPIFIKGVPAGTITVTGLRPHEDHQVIVKALEKLF</sequence>
<dbReference type="RefSeq" id="WP_270372384.1">
    <property type="nucleotide sequence ID" value="NZ_JAQDLY010000010.1"/>
</dbReference>
<evidence type="ECO:0000313" key="2">
    <source>
        <dbReference type="Proteomes" id="UP001211987"/>
    </source>
</evidence>
<dbReference type="InterPro" id="IPR005624">
    <property type="entry name" value="PduO/GlcC-like"/>
</dbReference>
<dbReference type="SUPFAM" id="SSF143744">
    <property type="entry name" value="GlcG-like"/>
    <property type="match status" value="1"/>
</dbReference>